<dbReference type="EMBL" id="KZ826360">
    <property type="protein sequence ID" value="PYI05262.1"/>
    <property type="molecule type" value="Genomic_DNA"/>
</dbReference>
<evidence type="ECO:0000313" key="3">
    <source>
        <dbReference type="Proteomes" id="UP000248423"/>
    </source>
</evidence>
<sequence length="62" mass="6891">AGHDYILLFVSAAFLTQMTPQLAQPCRGKKQPLDRICRSPDLSFMQELPLLVPRAPEIPLSA</sequence>
<reference evidence="2 3" key="1">
    <citation type="submission" date="2018-02" db="EMBL/GenBank/DDBJ databases">
        <title>The genomes of Aspergillus section Nigri reveals drivers in fungal speciation.</title>
        <authorList>
            <consortium name="DOE Joint Genome Institute"/>
            <person name="Vesth T.C."/>
            <person name="Nybo J."/>
            <person name="Theobald S."/>
            <person name="Brandl J."/>
            <person name="Frisvad J.C."/>
            <person name="Nielsen K.F."/>
            <person name="Lyhne E.K."/>
            <person name="Kogle M.E."/>
            <person name="Kuo A."/>
            <person name="Riley R."/>
            <person name="Clum A."/>
            <person name="Nolan M."/>
            <person name="Lipzen A."/>
            <person name="Salamov A."/>
            <person name="Henrissat B."/>
            <person name="Wiebenga A."/>
            <person name="De vries R.P."/>
            <person name="Grigoriev I.V."/>
            <person name="Mortensen U.H."/>
            <person name="Andersen M.R."/>
            <person name="Baker S.E."/>
        </authorList>
    </citation>
    <scope>NUCLEOTIDE SEQUENCE [LARGE SCALE GENOMIC DNA]</scope>
    <source>
        <strain evidence="2 3">CBS 121057</strain>
    </source>
</reference>
<dbReference type="VEuPathDB" id="FungiDB:BO78DRAFT_281856"/>
<feature type="non-terminal residue" evidence="2">
    <location>
        <position position="1"/>
    </location>
</feature>
<feature type="non-terminal residue" evidence="2">
    <location>
        <position position="62"/>
    </location>
</feature>
<keyword evidence="3" id="KW-1185">Reference proteome</keyword>
<evidence type="ECO:0000256" key="1">
    <source>
        <dbReference type="SAM" id="SignalP"/>
    </source>
</evidence>
<feature type="signal peptide" evidence="1">
    <location>
        <begin position="1"/>
        <end position="23"/>
    </location>
</feature>
<gene>
    <name evidence="2" type="ORF">BO78DRAFT_281856</name>
</gene>
<dbReference type="Proteomes" id="UP000248423">
    <property type="component" value="Unassembled WGS sequence"/>
</dbReference>
<keyword evidence="1" id="KW-0732">Signal</keyword>
<dbReference type="AlphaFoldDB" id="A0A319E5E0"/>
<accession>A0A319E5E0</accession>
<organism evidence="2 3">
    <name type="scientific">Aspergillus sclerotiicarbonarius (strain CBS 121057 / IBT 28362)</name>
    <dbReference type="NCBI Taxonomy" id="1448318"/>
    <lineage>
        <taxon>Eukaryota</taxon>
        <taxon>Fungi</taxon>
        <taxon>Dikarya</taxon>
        <taxon>Ascomycota</taxon>
        <taxon>Pezizomycotina</taxon>
        <taxon>Eurotiomycetes</taxon>
        <taxon>Eurotiomycetidae</taxon>
        <taxon>Eurotiales</taxon>
        <taxon>Aspergillaceae</taxon>
        <taxon>Aspergillus</taxon>
        <taxon>Aspergillus subgen. Circumdati</taxon>
    </lineage>
</organism>
<dbReference type="OrthoDB" id="10439245at2759"/>
<evidence type="ECO:0000313" key="2">
    <source>
        <dbReference type="EMBL" id="PYI05262.1"/>
    </source>
</evidence>
<name>A0A319E5E0_ASPSB</name>
<protein>
    <submittedName>
        <fullName evidence="2">Uncharacterized protein</fullName>
    </submittedName>
</protein>
<feature type="chain" id="PRO_5016448679" evidence="1">
    <location>
        <begin position="24"/>
        <end position="62"/>
    </location>
</feature>
<proteinExistence type="predicted"/>